<keyword evidence="1" id="KW-0472">Membrane</keyword>
<evidence type="ECO:0000313" key="2">
    <source>
        <dbReference type="EMBL" id="ADB16779.1"/>
    </source>
</evidence>
<dbReference type="EMBL" id="CP001848">
    <property type="protein sequence ID" value="ADB16779.1"/>
    <property type="molecule type" value="Genomic_DNA"/>
</dbReference>
<keyword evidence="1" id="KW-1133">Transmembrane helix</keyword>
<name>D2R1R0_PIRSD</name>
<dbReference type="eggNOG" id="ENOG5032YGU">
    <property type="taxonomic scope" value="Bacteria"/>
</dbReference>
<dbReference type="Proteomes" id="UP000001887">
    <property type="component" value="Chromosome"/>
</dbReference>
<keyword evidence="1" id="KW-0812">Transmembrane</keyword>
<organism evidence="2 3">
    <name type="scientific">Pirellula staleyi (strain ATCC 27377 / DSM 6068 / ICPB 4128)</name>
    <name type="common">Pirella staleyi</name>
    <dbReference type="NCBI Taxonomy" id="530564"/>
    <lineage>
        <taxon>Bacteria</taxon>
        <taxon>Pseudomonadati</taxon>
        <taxon>Planctomycetota</taxon>
        <taxon>Planctomycetia</taxon>
        <taxon>Pirellulales</taxon>
        <taxon>Pirellulaceae</taxon>
        <taxon>Pirellula</taxon>
    </lineage>
</organism>
<protein>
    <submittedName>
        <fullName evidence="2">Uncharacterized protein</fullName>
    </submittedName>
</protein>
<feature type="transmembrane region" description="Helical" evidence="1">
    <location>
        <begin position="21"/>
        <end position="46"/>
    </location>
</feature>
<evidence type="ECO:0000313" key="3">
    <source>
        <dbReference type="Proteomes" id="UP000001887"/>
    </source>
</evidence>
<reference evidence="2 3" key="1">
    <citation type="journal article" date="2009" name="Stand. Genomic Sci.">
        <title>Complete genome sequence of Pirellula staleyi type strain (ATCC 27377).</title>
        <authorList>
            <person name="Clum A."/>
            <person name="Tindall B.J."/>
            <person name="Sikorski J."/>
            <person name="Ivanova N."/>
            <person name="Mavrommatis K."/>
            <person name="Lucas S."/>
            <person name="Glavina del Rio T."/>
            <person name="Nolan M."/>
            <person name="Chen F."/>
            <person name="Tice H."/>
            <person name="Pitluck S."/>
            <person name="Cheng J.F."/>
            <person name="Chertkov O."/>
            <person name="Brettin T."/>
            <person name="Han C."/>
            <person name="Detter J.C."/>
            <person name="Kuske C."/>
            <person name="Bruce D."/>
            <person name="Goodwin L."/>
            <person name="Ovchinikova G."/>
            <person name="Pati A."/>
            <person name="Mikhailova N."/>
            <person name="Chen A."/>
            <person name="Palaniappan K."/>
            <person name="Land M."/>
            <person name="Hauser L."/>
            <person name="Chang Y.J."/>
            <person name="Jeffries C.D."/>
            <person name="Chain P."/>
            <person name="Rohde M."/>
            <person name="Goker M."/>
            <person name="Bristow J."/>
            <person name="Eisen J.A."/>
            <person name="Markowitz V."/>
            <person name="Hugenholtz P."/>
            <person name="Kyrpides N.C."/>
            <person name="Klenk H.P."/>
            <person name="Lapidus A."/>
        </authorList>
    </citation>
    <scope>NUCLEOTIDE SEQUENCE [LARGE SCALE GENOMIC DNA]</scope>
    <source>
        <strain evidence="3">ATCC 27377 / DSM 6068 / ICPB 4128</strain>
    </source>
</reference>
<proteinExistence type="predicted"/>
<sequence length="247" mass="27544" precursor="true">MNNPVEFSLFSRHSLVGRMKWWAQALLWLSATAALLIIAATVIAYLQSQTVPEFYAEAEVVLEPEVLKQNADELEREILDLSSKLRHDGNWELRLSDDQINSWLKVDLPVKFPDSLPPDVSQPRVAIEEDRAFAAARAKVAGTNSIVSIEAEPFVTQVPHELAVRLLAVRLGVMRVPMRKVLDQITRAAAEHGVVLRWDETQGDPVAIIDLRSVIPHDQPQIELTGIVLTEGEIIISGRTLDETPPN</sequence>
<gene>
    <name evidence="2" type="ordered locus">Psta_2105</name>
</gene>
<dbReference type="OrthoDB" id="274988at2"/>
<dbReference type="AlphaFoldDB" id="D2R1R0"/>
<accession>D2R1R0</accession>
<dbReference type="KEGG" id="psl:Psta_2105"/>
<evidence type="ECO:0000256" key="1">
    <source>
        <dbReference type="SAM" id="Phobius"/>
    </source>
</evidence>
<keyword evidence="3" id="KW-1185">Reference proteome</keyword>
<dbReference type="HOGENOM" id="CLU_1123724_0_0_0"/>